<dbReference type="EMBL" id="JAUSXV010000001">
    <property type="protein sequence ID" value="MDQ0646533.1"/>
    <property type="molecule type" value="Genomic_DNA"/>
</dbReference>
<dbReference type="AlphaFoldDB" id="A0AAW8ETD4"/>
<feature type="domain" description="Oligogalacturonate lyase" evidence="1">
    <location>
        <begin position="138"/>
        <end position="342"/>
    </location>
</feature>
<dbReference type="GO" id="GO:0045490">
    <property type="term" value="P:pectin catabolic process"/>
    <property type="evidence" value="ECO:0007669"/>
    <property type="project" value="InterPro"/>
</dbReference>
<dbReference type="Pfam" id="PF14583">
    <property type="entry name" value="Pectate_lyase22"/>
    <property type="match status" value="1"/>
</dbReference>
<protein>
    <recommendedName>
        <fullName evidence="1">Oligogalacturonate lyase domain-containing protein</fullName>
    </recommendedName>
</protein>
<dbReference type="Proteomes" id="UP001244427">
    <property type="component" value="Unassembled WGS sequence"/>
</dbReference>
<reference evidence="2 3" key="1">
    <citation type="submission" date="2023-07" db="EMBL/GenBank/DDBJ databases">
        <title>Comparative genomics of wheat-associated soil bacteria to identify genetic determinants of phenazine resistance.</title>
        <authorList>
            <person name="Mouncey N."/>
        </authorList>
    </citation>
    <scope>NUCLEOTIDE SEQUENCE [LARGE SCALE GENOMIC DNA]</scope>
    <source>
        <strain evidence="2 3">W4I9-1</strain>
    </source>
</reference>
<dbReference type="Gene3D" id="2.130.10.10">
    <property type="entry name" value="YVTN repeat-like/Quinoprotein amine dehydrogenase"/>
    <property type="match status" value="1"/>
</dbReference>
<dbReference type="InterPro" id="IPR027946">
    <property type="entry name" value="Ogl_dom"/>
</dbReference>
<organism evidence="2 3">
    <name type="scientific">Microbacterium natoriense</name>
    <dbReference type="NCBI Taxonomy" id="284570"/>
    <lineage>
        <taxon>Bacteria</taxon>
        <taxon>Bacillati</taxon>
        <taxon>Actinomycetota</taxon>
        <taxon>Actinomycetes</taxon>
        <taxon>Micrococcales</taxon>
        <taxon>Microbacteriaceae</taxon>
        <taxon>Microbacterium</taxon>
    </lineage>
</organism>
<dbReference type="SUPFAM" id="SSF82171">
    <property type="entry name" value="DPP6 N-terminal domain-like"/>
    <property type="match status" value="1"/>
</dbReference>
<dbReference type="RefSeq" id="WP_307293619.1">
    <property type="nucleotide sequence ID" value="NZ_JAUSXV010000001.1"/>
</dbReference>
<dbReference type="GO" id="GO:0047487">
    <property type="term" value="F:oligogalacturonide lyase activity"/>
    <property type="evidence" value="ECO:0007669"/>
    <property type="project" value="InterPro"/>
</dbReference>
<name>A0AAW8ETD4_9MICO</name>
<keyword evidence="3" id="KW-1185">Reference proteome</keyword>
<accession>A0AAW8ETD4</accession>
<sequence length="354" mass="38054">MSSPTAPGDQFIARDVYAAYPHCNAFFDDGRRMVVGDATAPRLLVVDVEPDASPELVLDLRPLGDGDGRLLWFDVAVNAPILATTWSDSVITLELADASAAPSIVYTAGADARIDGLVSINAEGTKVAAIEVRDADRSLLVIDLATGRVDRRLHVAWTANHVQFSPADDEWIGFAHEGASTEVDDRVWGSHPVLAPFGRPLADQAALSSEDRPLALGHERWMFHRADAIVVAYGDGPSPRGVWEVPTDDRAPRLLSAGERDWHCGISRDGTRIVVDTTGPADAPGSGWTDAGDRSTLVVIDVADGSRRALTETRFLPHPFHPHPAFTPDGTRIVFNRVDDDGTRGVAVVDALLL</sequence>
<evidence type="ECO:0000313" key="2">
    <source>
        <dbReference type="EMBL" id="MDQ0646533.1"/>
    </source>
</evidence>
<gene>
    <name evidence="2" type="ORF">QFZ53_000729</name>
</gene>
<dbReference type="InterPro" id="IPR015943">
    <property type="entry name" value="WD40/YVTN_repeat-like_dom_sf"/>
</dbReference>
<evidence type="ECO:0000259" key="1">
    <source>
        <dbReference type="Pfam" id="PF14583"/>
    </source>
</evidence>
<evidence type="ECO:0000313" key="3">
    <source>
        <dbReference type="Proteomes" id="UP001244427"/>
    </source>
</evidence>
<proteinExistence type="predicted"/>
<comment type="caution">
    <text evidence="2">The sequence shown here is derived from an EMBL/GenBank/DDBJ whole genome shotgun (WGS) entry which is preliminary data.</text>
</comment>